<dbReference type="Proteomes" id="UP000823927">
    <property type="component" value="Unassembled WGS sequence"/>
</dbReference>
<dbReference type="InterPro" id="IPR052906">
    <property type="entry name" value="Type_IV_Methyl-Rstrct_Enzyme"/>
</dbReference>
<evidence type="ECO:0000313" key="4">
    <source>
        <dbReference type="Proteomes" id="UP000823927"/>
    </source>
</evidence>
<feature type="domain" description="Restriction endonuclease type IV Mrr" evidence="2">
    <location>
        <begin position="159"/>
        <end position="266"/>
    </location>
</feature>
<comment type="caution">
    <text evidence="3">The sequence shown here is derived from an EMBL/GenBank/DDBJ whole genome shotgun (WGS) entry which is preliminary data.</text>
</comment>
<protein>
    <submittedName>
        <fullName evidence="3">Restriction endonuclease</fullName>
    </submittedName>
</protein>
<evidence type="ECO:0000313" key="3">
    <source>
        <dbReference type="EMBL" id="HIS47798.1"/>
    </source>
</evidence>
<dbReference type="GO" id="GO:0003677">
    <property type="term" value="F:DNA binding"/>
    <property type="evidence" value="ECO:0007669"/>
    <property type="project" value="InterPro"/>
</dbReference>
<dbReference type="SUPFAM" id="SSF52980">
    <property type="entry name" value="Restriction endonuclease-like"/>
    <property type="match status" value="1"/>
</dbReference>
<proteinExistence type="predicted"/>
<dbReference type="InterPro" id="IPR007560">
    <property type="entry name" value="Restrct_endonuc_IV_Mrr"/>
</dbReference>
<dbReference type="EMBL" id="DVIT01000034">
    <property type="protein sequence ID" value="HIS47798.1"/>
    <property type="molecule type" value="Genomic_DNA"/>
</dbReference>
<organism evidence="3 4">
    <name type="scientific">Candidatus Scybalocola faecigallinarum</name>
    <dbReference type="NCBI Taxonomy" id="2840941"/>
    <lineage>
        <taxon>Bacteria</taxon>
        <taxon>Bacillati</taxon>
        <taxon>Bacillota</taxon>
        <taxon>Clostridia</taxon>
        <taxon>Lachnospirales</taxon>
        <taxon>Lachnospiraceae</taxon>
        <taxon>Lachnospiraceae incertae sedis</taxon>
        <taxon>Candidatus Scybalocola (ex Gilroy et al. 2021)</taxon>
    </lineage>
</organism>
<dbReference type="Pfam" id="PF04471">
    <property type="entry name" value="Mrr_cat"/>
    <property type="match status" value="1"/>
</dbReference>
<name>A0A9D1F518_9FIRM</name>
<evidence type="ECO:0000259" key="2">
    <source>
        <dbReference type="Pfam" id="PF04471"/>
    </source>
</evidence>
<evidence type="ECO:0000256" key="1">
    <source>
        <dbReference type="SAM" id="Phobius"/>
    </source>
</evidence>
<keyword evidence="1" id="KW-1133">Transmembrane helix</keyword>
<keyword evidence="1" id="KW-0472">Membrane</keyword>
<dbReference type="PANTHER" id="PTHR30015">
    <property type="entry name" value="MRR RESTRICTION SYSTEM PROTEIN"/>
    <property type="match status" value="1"/>
</dbReference>
<accession>A0A9D1F518</accession>
<dbReference type="PANTHER" id="PTHR30015:SF7">
    <property type="entry name" value="TYPE IV METHYL-DIRECTED RESTRICTION ENZYME ECOKMRR"/>
    <property type="match status" value="1"/>
</dbReference>
<dbReference type="Gene3D" id="3.40.1350.10">
    <property type="match status" value="1"/>
</dbReference>
<keyword evidence="3" id="KW-0540">Nuclease</keyword>
<dbReference type="GO" id="GO:0015666">
    <property type="term" value="F:restriction endodeoxyribonuclease activity"/>
    <property type="evidence" value="ECO:0007669"/>
    <property type="project" value="TreeGrafter"/>
</dbReference>
<gene>
    <name evidence="3" type="ORF">IAB46_09670</name>
</gene>
<reference evidence="3" key="1">
    <citation type="submission" date="2020-10" db="EMBL/GenBank/DDBJ databases">
        <authorList>
            <person name="Gilroy R."/>
        </authorList>
    </citation>
    <scope>NUCLEOTIDE SEQUENCE</scope>
    <source>
        <strain evidence="3">CHK178-757</strain>
    </source>
</reference>
<dbReference type="InterPro" id="IPR011856">
    <property type="entry name" value="tRNA_endonuc-like_dom_sf"/>
</dbReference>
<sequence>MSSEERRILFLVIVIFCCIVAFIIPKIYSYKLKKKFSEFYDVPLSKEMRVKRDKEDRRYNVFSLNLPHWLYQNKDGSPDRRRNYNKMVYPNSYLYLDGYIVLTNDFKNLYRLVKALRLRDVRIEMCSQEQAKLNRLKTTEVLSRVSTSINDLLFTFSDQPQDFEKFCASLYEKLGYKVTVTPPVNDGGYDIYLERGNTTGIVECKLYNSSNSIGRPLIQKLVGANGVVKADKMIFITTSYFTKGAERYARDMGVEIVDGKDLISMINTLNNNNADEDTKDIDNSFEWQLSEEELSRF</sequence>
<keyword evidence="3" id="KW-0255">Endonuclease</keyword>
<dbReference type="GO" id="GO:0009307">
    <property type="term" value="P:DNA restriction-modification system"/>
    <property type="evidence" value="ECO:0007669"/>
    <property type="project" value="InterPro"/>
</dbReference>
<keyword evidence="1" id="KW-0812">Transmembrane</keyword>
<feature type="transmembrane region" description="Helical" evidence="1">
    <location>
        <begin position="6"/>
        <end position="28"/>
    </location>
</feature>
<dbReference type="AlphaFoldDB" id="A0A9D1F518"/>
<keyword evidence="3" id="KW-0378">Hydrolase</keyword>
<dbReference type="InterPro" id="IPR011335">
    <property type="entry name" value="Restrct_endonuc-II-like"/>
</dbReference>
<reference evidence="3" key="2">
    <citation type="journal article" date="2021" name="PeerJ">
        <title>Extensive microbial diversity within the chicken gut microbiome revealed by metagenomics and culture.</title>
        <authorList>
            <person name="Gilroy R."/>
            <person name="Ravi A."/>
            <person name="Getino M."/>
            <person name="Pursley I."/>
            <person name="Horton D.L."/>
            <person name="Alikhan N.F."/>
            <person name="Baker D."/>
            <person name="Gharbi K."/>
            <person name="Hall N."/>
            <person name="Watson M."/>
            <person name="Adriaenssens E.M."/>
            <person name="Foster-Nyarko E."/>
            <person name="Jarju S."/>
            <person name="Secka A."/>
            <person name="Antonio M."/>
            <person name="Oren A."/>
            <person name="Chaudhuri R.R."/>
            <person name="La Ragione R."/>
            <person name="Hildebrand F."/>
            <person name="Pallen M.J."/>
        </authorList>
    </citation>
    <scope>NUCLEOTIDE SEQUENCE</scope>
    <source>
        <strain evidence="3">CHK178-757</strain>
    </source>
</reference>